<protein>
    <submittedName>
        <fullName evidence="1">Uncharacterized protein</fullName>
    </submittedName>
</protein>
<proteinExistence type="predicted"/>
<comment type="caution">
    <text evidence="1">The sequence shown here is derived from an EMBL/GenBank/DDBJ whole genome shotgun (WGS) entry which is preliminary data.</text>
</comment>
<evidence type="ECO:0000313" key="2">
    <source>
        <dbReference type="Proteomes" id="UP000823674"/>
    </source>
</evidence>
<dbReference type="Proteomes" id="UP000823674">
    <property type="component" value="Chromosome A04"/>
</dbReference>
<keyword evidence="2" id="KW-1185">Reference proteome</keyword>
<evidence type="ECO:0000313" key="1">
    <source>
        <dbReference type="EMBL" id="KAG5400095.1"/>
    </source>
</evidence>
<sequence length="146" mass="16771">MNMTWWQPPLNLDSWKPVQSWSMILQIGPGDLLIPHAKQSEHDISTTKYKNPKKRANLGSRAVGEIPIPSPCLSPRTPYILAPRSVYAFTLLPLSRHSIKWRYSIFSDFRVYPQNSVFIRGNLTFILPCAPSVYRATVYRLLVKKS</sequence>
<gene>
    <name evidence="1" type="primary">A04p013310.1_BraROA</name>
    <name evidence="1" type="ORF">IGI04_014702</name>
</gene>
<dbReference type="EMBL" id="JADBGQ010000004">
    <property type="protein sequence ID" value="KAG5400095.1"/>
    <property type="molecule type" value="Genomic_DNA"/>
</dbReference>
<reference evidence="1 2" key="1">
    <citation type="submission" date="2021-03" db="EMBL/GenBank/DDBJ databases">
        <authorList>
            <person name="King G.J."/>
            <person name="Bancroft I."/>
            <person name="Baten A."/>
            <person name="Bloomfield J."/>
            <person name="Borpatragohain P."/>
            <person name="He Z."/>
            <person name="Irish N."/>
            <person name="Irwin J."/>
            <person name="Liu K."/>
            <person name="Mauleon R.P."/>
            <person name="Moore J."/>
            <person name="Morris R."/>
            <person name="Ostergaard L."/>
            <person name="Wang B."/>
            <person name="Wells R."/>
        </authorList>
    </citation>
    <scope>NUCLEOTIDE SEQUENCE [LARGE SCALE GENOMIC DNA]</scope>
    <source>
        <strain evidence="1">R-o-18</strain>
        <tissue evidence="1">Leaf</tissue>
    </source>
</reference>
<name>A0ABQ7MMZ9_BRACM</name>
<organism evidence="1 2">
    <name type="scientific">Brassica rapa subsp. trilocularis</name>
    <dbReference type="NCBI Taxonomy" id="1813537"/>
    <lineage>
        <taxon>Eukaryota</taxon>
        <taxon>Viridiplantae</taxon>
        <taxon>Streptophyta</taxon>
        <taxon>Embryophyta</taxon>
        <taxon>Tracheophyta</taxon>
        <taxon>Spermatophyta</taxon>
        <taxon>Magnoliopsida</taxon>
        <taxon>eudicotyledons</taxon>
        <taxon>Gunneridae</taxon>
        <taxon>Pentapetalae</taxon>
        <taxon>rosids</taxon>
        <taxon>malvids</taxon>
        <taxon>Brassicales</taxon>
        <taxon>Brassicaceae</taxon>
        <taxon>Brassiceae</taxon>
        <taxon>Brassica</taxon>
    </lineage>
</organism>
<accession>A0ABQ7MMZ9</accession>